<gene>
    <name evidence="2" type="ORF">SAMN05443637_12092</name>
</gene>
<name>A0A1M6YL74_PSETH</name>
<dbReference type="Pfam" id="PF09250">
    <property type="entry name" value="Prim-Pol"/>
    <property type="match status" value="1"/>
</dbReference>
<organism evidence="2 3">
    <name type="scientific">Pseudonocardia thermophila</name>
    <dbReference type="NCBI Taxonomy" id="1848"/>
    <lineage>
        <taxon>Bacteria</taxon>
        <taxon>Bacillati</taxon>
        <taxon>Actinomycetota</taxon>
        <taxon>Actinomycetes</taxon>
        <taxon>Pseudonocardiales</taxon>
        <taxon>Pseudonocardiaceae</taxon>
        <taxon>Pseudonocardia</taxon>
    </lineage>
</organism>
<sequence>MSGWDSYRAVYGAELRAAAREYSDHGWPVVEPGAGIGGATVSVVTGTVLDILEVPATLGRGICAHLRAAKRVVPVAATPTGVWFYPVRSGATLPAELAGEPGVVLRSGGEQVLMPPSTVPDGWVHWRVAPALCGYELPDAEPLLRAAVHAARERTDKMIMSPGAQRPAGMIPVGPRS</sequence>
<protein>
    <recommendedName>
        <fullName evidence="1">DNA primase/polymerase bifunctional N-terminal domain-containing protein</fullName>
    </recommendedName>
</protein>
<feature type="domain" description="DNA primase/polymerase bifunctional N-terminal" evidence="1">
    <location>
        <begin position="39"/>
        <end position="139"/>
    </location>
</feature>
<dbReference type="Proteomes" id="UP000184363">
    <property type="component" value="Unassembled WGS sequence"/>
</dbReference>
<evidence type="ECO:0000313" key="2">
    <source>
        <dbReference type="EMBL" id="SHL18988.1"/>
    </source>
</evidence>
<evidence type="ECO:0000259" key="1">
    <source>
        <dbReference type="Pfam" id="PF09250"/>
    </source>
</evidence>
<dbReference type="AlphaFoldDB" id="A0A1M6YL74"/>
<accession>A0A1M6YL74</accession>
<keyword evidence="3" id="KW-1185">Reference proteome</keyword>
<dbReference type="OrthoDB" id="3397040at2"/>
<reference evidence="2 3" key="1">
    <citation type="submission" date="2016-11" db="EMBL/GenBank/DDBJ databases">
        <authorList>
            <person name="Jaros S."/>
            <person name="Januszkiewicz K."/>
            <person name="Wedrychowicz H."/>
        </authorList>
    </citation>
    <scope>NUCLEOTIDE SEQUENCE [LARGE SCALE GENOMIC DNA]</scope>
    <source>
        <strain evidence="2 3">DSM 43832</strain>
    </source>
</reference>
<evidence type="ECO:0000313" key="3">
    <source>
        <dbReference type="Proteomes" id="UP000184363"/>
    </source>
</evidence>
<dbReference type="STRING" id="1848.SAMN05443637_12092"/>
<dbReference type="EMBL" id="FRAP01000020">
    <property type="protein sequence ID" value="SHL18988.1"/>
    <property type="molecule type" value="Genomic_DNA"/>
</dbReference>
<dbReference type="InterPro" id="IPR015330">
    <property type="entry name" value="DNA_primase/pol_bifunc_N"/>
</dbReference>
<proteinExistence type="predicted"/>
<dbReference type="RefSeq" id="WP_073459473.1">
    <property type="nucleotide sequence ID" value="NZ_FRAP01000020.1"/>
</dbReference>